<evidence type="ECO:0000313" key="3">
    <source>
        <dbReference type="EnsemblProtists" id="EKX40684"/>
    </source>
</evidence>
<dbReference type="EMBL" id="JH993029">
    <property type="protein sequence ID" value="EKX40684.1"/>
    <property type="molecule type" value="Genomic_DNA"/>
</dbReference>
<proteinExistence type="predicted"/>
<reference evidence="2 4" key="1">
    <citation type="journal article" date="2012" name="Nature">
        <title>Algal genomes reveal evolutionary mosaicism and the fate of nucleomorphs.</title>
        <authorList>
            <consortium name="DOE Joint Genome Institute"/>
            <person name="Curtis B.A."/>
            <person name="Tanifuji G."/>
            <person name="Burki F."/>
            <person name="Gruber A."/>
            <person name="Irimia M."/>
            <person name="Maruyama S."/>
            <person name="Arias M.C."/>
            <person name="Ball S.G."/>
            <person name="Gile G.H."/>
            <person name="Hirakawa Y."/>
            <person name="Hopkins J.F."/>
            <person name="Kuo A."/>
            <person name="Rensing S.A."/>
            <person name="Schmutz J."/>
            <person name="Symeonidi A."/>
            <person name="Elias M."/>
            <person name="Eveleigh R.J."/>
            <person name="Herman E.K."/>
            <person name="Klute M.J."/>
            <person name="Nakayama T."/>
            <person name="Obornik M."/>
            <person name="Reyes-Prieto A."/>
            <person name="Armbrust E.V."/>
            <person name="Aves S.J."/>
            <person name="Beiko R.G."/>
            <person name="Coutinho P."/>
            <person name="Dacks J.B."/>
            <person name="Durnford D.G."/>
            <person name="Fast N.M."/>
            <person name="Green B.R."/>
            <person name="Grisdale C.J."/>
            <person name="Hempel F."/>
            <person name="Henrissat B."/>
            <person name="Hoppner M.P."/>
            <person name="Ishida K."/>
            <person name="Kim E."/>
            <person name="Koreny L."/>
            <person name="Kroth P.G."/>
            <person name="Liu Y."/>
            <person name="Malik S.B."/>
            <person name="Maier U.G."/>
            <person name="McRose D."/>
            <person name="Mock T."/>
            <person name="Neilson J.A."/>
            <person name="Onodera N.T."/>
            <person name="Poole A.M."/>
            <person name="Pritham E.J."/>
            <person name="Richards T.A."/>
            <person name="Rocap G."/>
            <person name="Roy S.W."/>
            <person name="Sarai C."/>
            <person name="Schaack S."/>
            <person name="Shirato S."/>
            <person name="Slamovits C.H."/>
            <person name="Spencer D.F."/>
            <person name="Suzuki S."/>
            <person name="Worden A.Z."/>
            <person name="Zauner S."/>
            <person name="Barry K."/>
            <person name="Bell C."/>
            <person name="Bharti A.K."/>
            <person name="Crow J.A."/>
            <person name="Grimwood J."/>
            <person name="Kramer R."/>
            <person name="Lindquist E."/>
            <person name="Lucas S."/>
            <person name="Salamov A."/>
            <person name="McFadden G.I."/>
            <person name="Lane C.E."/>
            <person name="Keeling P.J."/>
            <person name="Gray M.W."/>
            <person name="Grigoriev I.V."/>
            <person name="Archibald J.M."/>
        </authorList>
    </citation>
    <scope>NUCLEOTIDE SEQUENCE</scope>
    <source>
        <strain evidence="2 4">CCMP2712</strain>
    </source>
</reference>
<keyword evidence="4" id="KW-1185">Reference proteome</keyword>
<dbReference type="AlphaFoldDB" id="L1IXS8"/>
<gene>
    <name evidence="2" type="ORF">GUITHDRAFT_154053</name>
</gene>
<name>L1IXS8_GUITC</name>
<dbReference type="HOGENOM" id="CLU_870027_0_0_1"/>
<reference evidence="4" key="2">
    <citation type="submission" date="2012-11" db="EMBL/GenBank/DDBJ databases">
        <authorList>
            <person name="Kuo A."/>
            <person name="Curtis B.A."/>
            <person name="Tanifuji G."/>
            <person name="Burki F."/>
            <person name="Gruber A."/>
            <person name="Irimia M."/>
            <person name="Maruyama S."/>
            <person name="Arias M.C."/>
            <person name="Ball S.G."/>
            <person name="Gile G.H."/>
            <person name="Hirakawa Y."/>
            <person name="Hopkins J.F."/>
            <person name="Rensing S.A."/>
            <person name="Schmutz J."/>
            <person name="Symeonidi A."/>
            <person name="Elias M."/>
            <person name="Eveleigh R.J."/>
            <person name="Herman E.K."/>
            <person name="Klute M.J."/>
            <person name="Nakayama T."/>
            <person name="Obornik M."/>
            <person name="Reyes-Prieto A."/>
            <person name="Armbrust E.V."/>
            <person name="Aves S.J."/>
            <person name="Beiko R.G."/>
            <person name="Coutinho P."/>
            <person name="Dacks J.B."/>
            <person name="Durnford D.G."/>
            <person name="Fast N.M."/>
            <person name="Green B.R."/>
            <person name="Grisdale C."/>
            <person name="Hempe F."/>
            <person name="Henrissat B."/>
            <person name="Hoppner M.P."/>
            <person name="Ishida K.-I."/>
            <person name="Kim E."/>
            <person name="Koreny L."/>
            <person name="Kroth P.G."/>
            <person name="Liu Y."/>
            <person name="Malik S.-B."/>
            <person name="Maier U.G."/>
            <person name="McRose D."/>
            <person name="Mock T."/>
            <person name="Neilson J.A."/>
            <person name="Onodera N.T."/>
            <person name="Poole A.M."/>
            <person name="Pritham E.J."/>
            <person name="Richards T.A."/>
            <person name="Rocap G."/>
            <person name="Roy S.W."/>
            <person name="Sarai C."/>
            <person name="Schaack S."/>
            <person name="Shirato S."/>
            <person name="Slamovits C.H."/>
            <person name="Spencer D.F."/>
            <person name="Suzuki S."/>
            <person name="Worden A.Z."/>
            <person name="Zauner S."/>
            <person name="Barry K."/>
            <person name="Bell C."/>
            <person name="Bharti A.K."/>
            <person name="Crow J.A."/>
            <person name="Grimwood J."/>
            <person name="Kramer R."/>
            <person name="Lindquist E."/>
            <person name="Lucas S."/>
            <person name="Salamov A."/>
            <person name="McFadden G.I."/>
            <person name="Lane C.E."/>
            <person name="Keeling P.J."/>
            <person name="Gray M.W."/>
            <person name="Grigoriev I.V."/>
            <person name="Archibald J.M."/>
        </authorList>
    </citation>
    <scope>NUCLEOTIDE SEQUENCE</scope>
    <source>
        <strain evidence="4">CCMP2712</strain>
    </source>
</reference>
<evidence type="ECO:0000313" key="4">
    <source>
        <dbReference type="Proteomes" id="UP000011087"/>
    </source>
</evidence>
<reference evidence="3" key="3">
    <citation type="submission" date="2016-03" db="UniProtKB">
        <authorList>
            <consortium name="EnsemblProtists"/>
        </authorList>
    </citation>
    <scope>IDENTIFICATION</scope>
</reference>
<dbReference type="EnsemblProtists" id="EKX40684">
    <property type="protein sequence ID" value="EKX40684"/>
    <property type="gene ID" value="GUITHDRAFT_154053"/>
</dbReference>
<dbReference type="Proteomes" id="UP000011087">
    <property type="component" value="Unassembled WGS sequence"/>
</dbReference>
<dbReference type="KEGG" id="gtt:GUITHDRAFT_154053"/>
<dbReference type="PaxDb" id="55529-EKX40684"/>
<dbReference type="RefSeq" id="XP_005827664.1">
    <property type="nucleotide sequence ID" value="XM_005827607.1"/>
</dbReference>
<dbReference type="GeneID" id="17297335"/>
<evidence type="ECO:0000256" key="1">
    <source>
        <dbReference type="SAM" id="MobiDB-lite"/>
    </source>
</evidence>
<organism evidence="2">
    <name type="scientific">Guillardia theta (strain CCMP2712)</name>
    <name type="common">Cryptophyte</name>
    <dbReference type="NCBI Taxonomy" id="905079"/>
    <lineage>
        <taxon>Eukaryota</taxon>
        <taxon>Cryptophyceae</taxon>
        <taxon>Pyrenomonadales</taxon>
        <taxon>Geminigeraceae</taxon>
        <taxon>Guillardia</taxon>
    </lineage>
</organism>
<dbReference type="PROSITE" id="PS51257">
    <property type="entry name" value="PROKAR_LIPOPROTEIN"/>
    <property type="match status" value="1"/>
</dbReference>
<accession>L1IXS8</accession>
<feature type="region of interest" description="Disordered" evidence="1">
    <location>
        <begin position="53"/>
        <end position="83"/>
    </location>
</feature>
<protein>
    <submittedName>
        <fullName evidence="2 3">Uncharacterized protein</fullName>
    </submittedName>
</protein>
<sequence>MPRRDFRALTVASLVAVGCVLGVLTSLSSHGRARHEALLASDSKIMTQLFPEIPDPHPDPDPWPYPGHPARSPISKQQDSKRMARTQIKSEAEDRLGITAQPALGRAHGCRPEQIVVFPEDDCDPLTEKMKPGIQKWNALVAAQTSKTLGGVHWNSGDTHPSMDAFPLHERHGGYSGFGFQDVYYDSSKGVHPTLYRSQIGYSKHPRVMGTKQVGSVSQLKLQRVKADIGHQLIGQGKAELKAAQHVDTKEAIRLYKDATGRFREAAKLDSLRGAMDSLNKIEADTRGLYGVFKGVDAVEEKRLRRVEREMRDVKQVLSQ</sequence>
<evidence type="ECO:0000313" key="2">
    <source>
        <dbReference type="EMBL" id="EKX40684.1"/>
    </source>
</evidence>